<reference evidence="6 7" key="1">
    <citation type="journal article" date="2018" name="Mol. Plant">
        <title>The genome of Artemisia annua provides insight into the evolution of Asteraceae family and artemisinin biosynthesis.</title>
        <authorList>
            <person name="Shen Q."/>
            <person name="Zhang L."/>
            <person name="Liao Z."/>
            <person name="Wang S."/>
            <person name="Yan T."/>
            <person name="Shi P."/>
            <person name="Liu M."/>
            <person name="Fu X."/>
            <person name="Pan Q."/>
            <person name="Wang Y."/>
            <person name="Lv Z."/>
            <person name="Lu X."/>
            <person name="Zhang F."/>
            <person name="Jiang W."/>
            <person name="Ma Y."/>
            <person name="Chen M."/>
            <person name="Hao X."/>
            <person name="Li L."/>
            <person name="Tang Y."/>
            <person name="Lv G."/>
            <person name="Zhou Y."/>
            <person name="Sun X."/>
            <person name="Brodelius P.E."/>
            <person name="Rose J.K.C."/>
            <person name="Tang K."/>
        </authorList>
    </citation>
    <scope>NUCLEOTIDE SEQUENCE [LARGE SCALE GENOMIC DNA]</scope>
    <source>
        <strain evidence="7">cv. Huhao1</strain>
        <tissue evidence="6">Leaf</tissue>
    </source>
</reference>
<dbReference type="EMBL" id="PKPP01005927">
    <property type="protein sequence ID" value="PWA58318.1"/>
    <property type="molecule type" value="Genomic_DNA"/>
</dbReference>
<dbReference type="Gene3D" id="3.30.70.330">
    <property type="match status" value="1"/>
</dbReference>
<protein>
    <recommendedName>
        <fullName evidence="5">RRM domain-containing protein</fullName>
    </recommendedName>
</protein>
<sequence length="144" mass="16385">MVAISKEDEVQKISTSIFVTNFPEYARAKDLCNVCKQYGHVVDAFIPNRRSKASKRFGFVRFIKVFDVDRLVSNLCTLWIGNHDLHANVVRFQRPSISNNSKQTHQNGDPINKETSYAHAITGKAKLKEDCEPVMVLDEVCLNQ</sequence>
<dbReference type="GO" id="GO:0005681">
    <property type="term" value="C:spliceosomal complex"/>
    <property type="evidence" value="ECO:0007669"/>
    <property type="project" value="UniProtKB-KW"/>
</dbReference>
<dbReference type="InterPro" id="IPR012677">
    <property type="entry name" value="Nucleotide-bd_a/b_plait_sf"/>
</dbReference>
<evidence type="ECO:0000256" key="4">
    <source>
        <dbReference type="PROSITE-ProRule" id="PRU00176"/>
    </source>
</evidence>
<comment type="caution">
    <text evidence="6">The sequence shown here is derived from an EMBL/GenBank/DDBJ whole genome shotgun (WGS) entry which is preliminary data.</text>
</comment>
<proteinExistence type="predicted"/>
<dbReference type="OrthoDB" id="1749483at2759"/>
<keyword evidence="3" id="KW-0508">mRNA splicing</keyword>
<evidence type="ECO:0000313" key="7">
    <source>
        <dbReference type="Proteomes" id="UP000245207"/>
    </source>
</evidence>
<dbReference type="SMART" id="SM00360">
    <property type="entry name" value="RRM"/>
    <property type="match status" value="1"/>
</dbReference>
<keyword evidence="2" id="KW-0747">Spliceosome</keyword>
<keyword evidence="4" id="KW-0694">RNA-binding</keyword>
<dbReference type="PANTHER" id="PTHR23147">
    <property type="entry name" value="SERINE/ARGININE RICH SPLICING FACTOR"/>
    <property type="match status" value="1"/>
</dbReference>
<dbReference type="InterPro" id="IPR050907">
    <property type="entry name" value="SRSF"/>
</dbReference>
<name>A0A2U1MAP2_ARTAN</name>
<evidence type="ECO:0000256" key="2">
    <source>
        <dbReference type="ARBA" id="ARBA00022728"/>
    </source>
</evidence>
<dbReference type="Pfam" id="PF00076">
    <property type="entry name" value="RRM_1"/>
    <property type="match status" value="1"/>
</dbReference>
<dbReference type="GO" id="GO:0006397">
    <property type="term" value="P:mRNA processing"/>
    <property type="evidence" value="ECO:0007669"/>
    <property type="project" value="UniProtKB-KW"/>
</dbReference>
<dbReference type="CDD" id="cd00590">
    <property type="entry name" value="RRM_SF"/>
    <property type="match status" value="1"/>
</dbReference>
<dbReference type="InterPro" id="IPR035979">
    <property type="entry name" value="RBD_domain_sf"/>
</dbReference>
<dbReference type="GO" id="GO:0008380">
    <property type="term" value="P:RNA splicing"/>
    <property type="evidence" value="ECO:0007669"/>
    <property type="project" value="UniProtKB-KW"/>
</dbReference>
<dbReference type="InterPro" id="IPR000504">
    <property type="entry name" value="RRM_dom"/>
</dbReference>
<evidence type="ECO:0000256" key="1">
    <source>
        <dbReference type="ARBA" id="ARBA00022664"/>
    </source>
</evidence>
<accession>A0A2U1MAP2</accession>
<evidence type="ECO:0000256" key="3">
    <source>
        <dbReference type="ARBA" id="ARBA00023187"/>
    </source>
</evidence>
<dbReference type="SUPFAM" id="SSF54928">
    <property type="entry name" value="RNA-binding domain, RBD"/>
    <property type="match status" value="1"/>
</dbReference>
<dbReference type="PROSITE" id="PS50102">
    <property type="entry name" value="RRM"/>
    <property type="match status" value="1"/>
</dbReference>
<dbReference type="AlphaFoldDB" id="A0A2U1MAP2"/>
<keyword evidence="1" id="KW-0507">mRNA processing</keyword>
<feature type="domain" description="RRM" evidence="5">
    <location>
        <begin position="15"/>
        <end position="92"/>
    </location>
</feature>
<gene>
    <name evidence="6" type="ORF">CTI12_AA401100</name>
</gene>
<dbReference type="GO" id="GO:0003723">
    <property type="term" value="F:RNA binding"/>
    <property type="evidence" value="ECO:0007669"/>
    <property type="project" value="UniProtKB-UniRule"/>
</dbReference>
<evidence type="ECO:0000259" key="5">
    <source>
        <dbReference type="PROSITE" id="PS50102"/>
    </source>
</evidence>
<dbReference type="Proteomes" id="UP000245207">
    <property type="component" value="Unassembled WGS sequence"/>
</dbReference>
<organism evidence="6 7">
    <name type="scientific">Artemisia annua</name>
    <name type="common">Sweet wormwood</name>
    <dbReference type="NCBI Taxonomy" id="35608"/>
    <lineage>
        <taxon>Eukaryota</taxon>
        <taxon>Viridiplantae</taxon>
        <taxon>Streptophyta</taxon>
        <taxon>Embryophyta</taxon>
        <taxon>Tracheophyta</taxon>
        <taxon>Spermatophyta</taxon>
        <taxon>Magnoliopsida</taxon>
        <taxon>eudicotyledons</taxon>
        <taxon>Gunneridae</taxon>
        <taxon>Pentapetalae</taxon>
        <taxon>asterids</taxon>
        <taxon>campanulids</taxon>
        <taxon>Asterales</taxon>
        <taxon>Asteraceae</taxon>
        <taxon>Asteroideae</taxon>
        <taxon>Anthemideae</taxon>
        <taxon>Artemisiinae</taxon>
        <taxon>Artemisia</taxon>
    </lineage>
</organism>
<keyword evidence="7" id="KW-1185">Reference proteome</keyword>
<evidence type="ECO:0000313" key="6">
    <source>
        <dbReference type="EMBL" id="PWA58318.1"/>
    </source>
</evidence>